<keyword evidence="2" id="KW-1185">Reference proteome</keyword>
<name>A0AA38M183_9CUCU</name>
<comment type="caution">
    <text evidence="1">The sequence shown here is derived from an EMBL/GenBank/DDBJ whole genome shotgun (WGS) entry which is preliminary data.</text>
</comment>
<accession>A0AA38M183</accession>
<organism evidence="1 2">
    <name type="scientific">Zophobas morio</name>
    <dbReference type="NCBI Taxonomy" id="2755281"/>
    <lineage>
        <taxon>Eukaryota</taxon>
        <taxon>Metazoa</taxon>
        <taxon>Ecdysozoa</taxon>
        <taxon>Arthropoda</taxon>
        <taxon>Hexapoda</taxon>
        <taxon>Insecta</taxon>
        <taxon>Pterygota</taxon>
        <taxon>Neoptera</taxon>
        <taxon>Endopterygota</taxon>
        <taxon>Coleoptera</taxon>
        <taxon>Polyphaga</taxon>
        <taxon>Cucujiformia</taxon>
        <taxon>Tenebrionidae</taxon>
        <taxon>Zophobas</taxon>
    </lineage>
</organism>
<evidence type="ECO:0000313" key="2">
    <source>
        <dbReference type="Proteomes" id="UP001168821"/>
    </source>
</evidence>
<sequence length="128" mass="14106">MSCRSCYNVKALEVCAINETHLLPNVALNLCNFITYRQVRIDARCGGVTVLVNRSIPHRLVSLPPPQRLKVVEISLHMAGQRPVSVDRCLSISLEATTALRFRMPSMWGNSQLFCVGISIASTLHGTA</sequence>
<protein>
    <submittedName>
        <fullName evidence="1">Uncharacterized protein</fullName>
    </submittedName>
</protein>
<dbReference type="Proteomes" id="UP001168821">
    <property type="component" value="Unassembled WGS sequence"/>
</dbReference>
<proteinExistence type="predicted"/>
<evidence type="ECO:0000313" key="1">
    <source>
        <dbReference type="EMBL" id="KAJ3628709.1"/>
    </source>
</evidence>
<dbReference type="AlphaFoldDB" id="A0AA38M183"/>
<dbReference type="EMBL" id="JALNTZ010001094">
    <property type="protein sequence ID" value="KAJ3628709.1"/>
    <property type="molecule type" value="Genomic_DNA"/>
</dbReference>
<gene>
    <name evidence="1" type="ORF">Zmor_003904</name>
</gene>
<reference evidence="1" key="1">
    <citation type="journal article" date="2023" name="G3 (Bethesda)">
        <title>Whole genome assemblies of Zophobas morio and Tenebrio molitor.</title>
        <authorList>
            <person name="Kaur S."/>
            <person name="Stinson S.A."/>
            <person name="diCenzo G.C."/>
        </authorList>
    </citation>
    <scope>NUCLEOTIDE SEQUENCE</scope>
    <source>
        <strain evidence="1">QUZm001</strain>
    </source>
</reference>